<dbReference type="GO" id="GO:0009055">
    <property type="term" value="F:electron transfer activity"/>
    <property type="evidence" value="ECO:0007669"/>
    <property type="project" value="InterPro"/>
</dbReference>
<name>A0A7W4W4T8_9GAMM</name>
<dbReference type="PROSITE" id="PS51007">
    <property type="entry name" value="CYTC"/>
    <property type="match status" value="1"/>
</dbReference>
<evidence type="ECO:0000256" key="6">
    <source>
        <dbReference type="PROSITE-ProRule" id="PRU00433"/>
    </source>
</evidence>
<sequence>MKGVFLVLLMLSFSVNAEMPVGDAERGRLKFGPCRTCHYPEQGVGHNNGPSLWNIFNLRVGSQPGFDYYSDALKQADFVWTPELMNVWLADPKRFLPGNMMMSLGIEDAQDRADVIEYLKTFSEPETP</sequence>
<dbReference type="GO" id="GO:0020037">
    <property type="term" value="F:heme binding"/>
    <property type="evidence" value="ECO:0007669"/>
    <property type="project" value="InterPro"/>
</dbReference>
<dbReference type="EMBL" id="JACHWY010000001">
    <property type="protein sequence ID" value="MBB3047173.1"/>
    <property type="molecule type" value="Genomic_DNA"/>
</dbReference>
<evidence type="ECO:0000256" key="5">
    <source>
        <dbReference type="ARBA" id="ARBA00023004"/>
    </source>
</evidence>
<feature type="chain" id="PRO_5031447650" evidence="7">
    <location>
        <begin position="18"/>
        <end position="128"/>
    </location>
</feature>
<evidence type="ECO:0000256" key="3">
    <source>
        <dbReference type="ARBA" id="ARBA00022723"/>
    </source>
</evidence>
<evidence type="ECO:0000259" key="8">
    <source>
        <dbReference type="PROSITE" id="PS51007"/>
    </source>
</evidence>
<gene>
    <name evidence="9" type="ORF">FHR99_001409</name>
</gene>
<dbReference type="SUPFAM" id="SSF46626">
    <property type="entry name" value="Cytochrome c"/>
    <property type="match status" value="1"/>
</dbReference>
<reference evidence="9 10" key="1">
    <citation type="submission" date="2020-08" db="EMBL/GenBank/DDBJ databases">
        <title>Genomic Encyclopedia of Type Strains, Phase III (KMG-III): the genomes of soil and plant-associated and newly described type strains.</title>
        <authorList>
            <person name="Whitman W."/>
        </authorList>
    </citation>
    <scope>NUCLEOTIDE SEQUENCE [LARGE SCALE GENOMIC DNA]</scope>
    <source>
        <strain evidence="9 10">CECT 8654</strain>
    </source>
</reference>
<evidence type="ECO:0000256" key="7">
    <source>
        <dbReference type="SAM" id="SignalP"/>
    </source>
</evidence>
<keyword evidence="2 6" id="KW-0349">Heme</keyword>
<dbReference type="GO" id="GO:0046872">
    <property type="term" value="F:metal ion binding"/>
    <property type="evidence" value="ECO:0007669"/>
    <property type="project" value="UniProtKB-KW"/>
</dbReference>
<keyword evidence="1" id="KW-0813">Transport</keyword>
<proteinExistence type="predicted"/>
<evidence type="ECO:0000256" key="4">
    <source>
        <dbReference type="ARBA" id="ARBA00022982"/>
    </source>
</evidence>
<evidence type="ECO:0000256" key="1">
    <source>
        <dbReference type="ARBA" id="ARBA00022448"/>
    </source>
</evidence>
<comment type="caution">
    <text evidence="9">The sequence shown here is derived from an EMBL/GenBank/DDBJ whole genome shotgun (WGS) entry which is preliminary data.</text>
</comment>
<evidence type="ECO:0000313" key="9">
    <source>
        <dbReference type="EMBL" id="MBB3047173.1"/>
    </source>
</evidence>
<evidence type="ECO:0000313" key="10">
    <source>
        <dbReference type="Proteomes" id="UP000537130"/>
    </source>
</evidence>
<dbReference type="Proteomes" id="UP000537130">
    <property type="component" value="Unassembled WGS sequence"/>
</dbReference>
<keyword evidence="3 6" id="KW-0479">Metal-binding</keyword>
<accession>A0A7W4W4T8</accession>
<keyword evidence="5 6" id="KW-0408">Iron</keyword>
<keyword evidence="10" id="KW-1185">Reference proteome</keyword>
<feature type="signal peptide" evidence="7">
    <location>
        <begin position="1"/>
        <end position="17"/>
    </location>
</feature>
<dbReference type="InterPro" id="IPR002327">
    <property type="entry name" value="Cyt_c_1A/1B"/>
</dbReference>
<dbReference type="RefSeq" id="WP_183409812.1">
    <property type="nucleotide sequence ID" value="NZ_JACHWY010000001.1"/>
</dbReference>
<dbReference type="PANTHER" id="PTHR11961">
    <property type="entry name" value="CYTOCHROME C"/>
    <property type="match status" value="1"/>
</dbReference>
<feature type="domain" description="Cytochrome c" evidence="8">
    <location>
        <begin position="22"/>
        <end position="123"/>
    </location>
</feature>
<dbReference type="PRINTS" id="PR00604">
    <property type="entry name" value="CYTCHRMECIAB"/>
</dbReference>
<protein>
    <submittedName>
        <fullName evidence="9">Cytochrome c</fullName>
    </submittedName>
</protein>
<keyword evidence="7" id="KW-0732">Signal</keyword>
<dbReference type="Gene3D" id="1.10.760.10">
    <property type="entry name" value="Cytochrome c-like domain"/>
    <property type="match status" value="1"/>
</dbReference>
<dbReference type="InterPro" id="IPR036909">
    <property type="entry name" value="Cyt_c-like_dom_sf"/>
</dbReference>
<dbReference type="InterPro" id="IPR009056">
    <property type="entry name" value="Cyt_c-like_dom"/>
</dbReference>
<dbReference type="AlphaFoldDB" id="A0A7W4W4T8"/>
<keyword evidence="4" id="KW-0249">Electron transport</keyword>
<evidence type="ECO:0000256" key="2">
    <source>
        <dbReference type="ARBA" id="ARBA00022617"/>
    </source>
</evidence>
<organism evidence="9 10">
    <name type="scientific">Litorivivens lipolytica</name>
    <dbReference type="NCBI Taxonomy" id="1524264"/>
    <lineage>
        <taxon>Bacteria</taxon>
        <taxon>Pseudomonadati</taxon>
        <taxon>Pseudomonadota</taxon>
        <taxon>Gammaproteobacteria</taxon>
        <taxon>Litorivivens</taxon>
    </lineage>
</organism>